<feature type="compositionally biased region" description="Basic residues" evidence="1">
    <location>
        <begin position="209"/>
        <end position="220"/>
    </location>
</feature>
<dbReference type="PANTHER" id="PTHR35317">
    <property type="entry name" value="OS04G0629600 PROTEIN"/>
    <property type="match status" value="1"/>
</dbReference>
<dbReference type="PANTHER" id="PTHR35317:SF40">
    <property type="entry name" value="CCHC-TYPE DOMAIN-CONTAINING PROTEIN"/>
    <property type="match status" value="1"/>
</dbReference>
<comment type="caution">
    <text evidence="2">The sequence shown here is derived from an EMBL/GenBank/DDBJ whole genome shotgun (WGS) entry which is preliminary data.</text>
</comment>
<evidence type="ECO:0008006" key="4">
    <source>
        <dbReference type="Google" id="ProtNLM"/>
    </source>
</evidence>
<sequence>MGGKSLKVDKFTGRNSFSLRQIKVRALLKQEGLWTPLLKNPPNPPPDNMNALEERTHSTFLLSLEDNIITEVAEQDTAAGLWCKLESLYMIKSLTNQLFLKQRLFGLRMQEGTFLKDHLDRLNTILLDLRNIDIKIDDEDAALNLLASLPPSYENFRESLTNGKKFSSLEEVRSGLHSRELIHTYSGPVSDNRVVGVVANINTGYGKPGNKKKFSKKPNRGSKASDMCNYCKEKGH</sequence>
<protein>
    <recommendedName>
        <fullName evidence="4">Retrovirus-related Pol polyprotein from transposon TNT 1-94</fullName>
    </recommendedName>
</protein>
<keyword evidence="3" id="KW-1185">Reference proteome</keyword>
<evidence type="ECO:0000313" key="3">
    <source>
        <dbReference type="Proteomes" id="UP001454036"/>
    </source>
</evidence>
<proteinExistence type="predicted"/>
<name>A0AAV3QXI4_LITER</name>
<dbReference type="Proteomes" id="UP001454036">
    <property type="component" value="Unassembled WGS sequence"/>
</dbReference>
<reference evidence="2 3" key="1">
    <citation type="submission" date="2024-01" db="EMBL/GenBank/DDBJ databases">
        <title>The complete chloroplast genome sequence of Lithospermum erythrorhizon: insights into the phylogenetic relationship among Boraginaceae species and the maternal lineages of purple gromwells.</title>
        <authorList>
            <person name="Okada T."/>
            <person name="Watanabe K."/>
        </authorList>
    </citation>
    <scope>NUCLEOTIDE SEQUENCE [LARGE SCALE GENOMIC DNA]</scope>
</reference>
<dbReference type="Pfam" id="PF14223">
    <property type="entry name" value="Retrotran_gag_2"/>
    <property type="match status" value="1"/>
</dbReference>
<dbReference type="EMBL" id="BAABME010006314">
    <property type="protein sequence ID" value="GAA0168011.1"/>
    <property type="molecule type" value="Genomic_DNA"/>
</dbReference>
<evidence type="ECO:0000256" key="1">
    <source>
        <dbReference type="SAM" id="MobiDB-lite"/>
    </source>
</evidence>
<evidence type="ECO:0000313" key="2">
    <source>
        <dbReference type="EMBL" id="GAA0168011.1"/>
    </source>
</evidence>
<accession>A0AAV3QXI4</accession>
<dbReference type="AlphaFoldDB" id="A0AAV3QXI4"/>
<organism evidence="2 3">
    <name type="scientific">Lithospermum erythrorhizon</name>
    <name type="common">Purple gromwell</name>
    <name type="synonym">Lithospermum officinale var. erythrorhizon</name>
    <dbReference type="NCBI Taxonomy" id="34254"/>
    <lineage>
        <taxon>Eukaryota</taxon>
        <taxon>Viridiplantae</taxon>
        <taxon>Streptophyta</taxon>
        <taxon>Embryophyta</taxon>
        <taxon>Tracheophyta</taxon>
        <taxon>Spermatophyta</taxon>
        <taxon>Magnoliopsida</taxon>
        <taxon>eudicotyledons</taxon>
        <taxon>Gunneridae</taxon>
        <taxon>Pentapetalae</taxon>
        <taxon>asterids</taxon>
        <taxon>lamiids</taxon>
        <taxon>Boraginales</taxon>
        <taxon>Boraginaceae</taxon>
        <taxon>Boraginoideae</taxon>
        <taxon>Lithospermeae</taxon>
        <taxon>Lithospermum</taxon>
    </lineage>
</organism>
<feature type="region of interest" description="Disordered" evidence="1">
    <location>
        <begin position="208"/>
        <end position="228"/>
    </location>
</feature>
<gene>
    <name evidence="2" type="ORF">LIER_22829</name>
</gene>